<proteinExistence type="predicted"/>
<accession>A0A5J4V0H0</accession>
<dbReference type="Proteomes" id="UP000324800">
    <property type="component" value="Unassembled WGS sequence"/>
</dbReference>
<protein>
    <submittedName>
        <fullName evidence="1">Uncharacterized protein</fullName>
    </submittedName>
</protein>
<comment type="caution">
    <text evidence="1">The sequence shown here is derived from an EMBL/GenBank/DDBJ whole genome shotgun (WGS) entry which is preliminary data.</text>
</comment>
<feature type="non-terminal residue" evidence="1">
    <location>
        <position position="72"/>
    </location>
</feature>
<evidence type="ECO:0000313" key="2">
    <source>
        <dbReference type="Proteomes" id="UP000324800"/>
    </source>
</evidence>
<gene>
    <name evidence="1" type="ORF">EZS28_028912</name>
</gene>
<organism evidence="1 2">
    <name type="scientific">Streblomastix strix</name>
    <dbReference type="NCBI Taxonomy" id="222440"/>
    <lineage>
        <taxon>Eukaryota</taxon>
        <taxon>Metamonada</taxon>
        <taxon>Preaxostyla</taxon>
        <taxon>Oxymonadida</taxon>
        <taxon>Streblomastigidae</taxon>
        <taxon>Streblomastix</taxon>
    </lineage>
</organism>
<dbReference type="EMBL" id="SNRW01011139">
    <property type="protein sequence ID" value="KAA6375561.1"/>
    <property type="molecule type" value="Genomic_DNA"/>
</dbReference>
<reference evidence="1 2" key="1">
    <citation type="submission" date="2019-03" db="EMBL/GenBank/DDBJ databases">
        <title>Single cell metagenomics reveals metabolic interactions within the superorganism composed of flagellate Streblomastix strix and complex community of Bacteroidetes bacteria on its surface.</title>
        <authorList>
            <person name="Treitli S.C."/>
            <person name="Kolisko M."/>
            <person name="Husnik F."/>
            <person name="Keeling P."/>
            <person name="Hampl V."/>
        </authorList>
    </citation>
    <scope>NUCLEOTIDE SEQUENCE [LARGE SCALE GENOMIC DNA]</scope>
    <source>
        <strain evidence="1">ST1C</strain>
    </source>
</reference>
<dbReference type="AlphaFoldDB" id="A0A5J4V0H0"/>
<name>A0A5J4V0H0_9EUKA</name>
<evidence type="ECO:0000313" key="1">
    <source>
        <dbReference type="EMBL" id="KAA6375561.1"/>
    </source>
</evidence>
<sequence>MHPQAPPISFLVVNENNHIVLYCNYKPLMGLKDHITMTYRLLSADSLTGSVKIMKFGSSKTAFSFQDPFLII</sequence>